<feature type="compositionally biased region" description="Low complexity" evidence="5">
    <location>
        <begin position="113"/>
        <end position="124"/>
    </location>
</feature>
<protein>
    <submittedName>
        <fullName evidence="7">Enhancer of polycomb-like transcription factor protein</fullName>
    </submittedName>
</protein>
<evidence type="ECO:0000313" key="8">
    <source>
        <dbReference type="Proteomes" id="UP001604277"/>
    </source>
</evidence>
<evidence type="ECO:0000256" key="5">
    <source>
        <dbReference type="SAM" id="MobiDB-lite"/>
    </source>
</evidence>
<keyword evidence="2" id="KW-0227">DNA damage</keyword>
<dbReference type="AlphaFoldDB" id="A0ABD1WFN6"/>
<keyword evidence="8" id="KW-1185">Reference proteome</keyword>
<feature type="compositionally biased region" description="Basic residues" evidence="5">
    <location>
        <begin position="249"/>
        <end position="259"/>
    </location>
</feature>
<keyword evidence="4" id="KW-0539">Nucleus</keyword>
<feature type="compositionally biased region" description="Basic and acidic residues" evidence="5">
    <location>
        <begin position="39"/>
        <end position="50"/>
    </location>
</feature>
<keyword evidence="3" id="KW-0234">DNA repair</keyword>
<evidence type="ECO:0000259" key="6">
    <source>
        <dbReference type="SMART" id="SM00333"/>
    </source>
</evidence>
<dbReference type="Proteomes" id="UP001604277">
    <property type="component" value="Unassembled WGS sequence"/>
</dbReference>
<accession>A0ABD1WFN6</accession>
<comment type="caution">
    <text evidence="7">The sequence shown here is derived from an EMBL/GenBank/DDBJ whole genome shotgun (WGS) entry which is preliminary data.</text>
</comment>
<evidence type="ECO:0000256" key="1">
    <source>
        <dbReference type="ARBA" id="ARBA00004123"/>
    </source>
</evidence>
<dbReference type="InterPro" id="IPR039776">
    <property type="entry name" value="Pds5"/>
</dbReference>
<feature type="compositionally biased region" description="Polar residues" evidence="5">
    <location>
        <begin position="81"/>
        <end position="94"/>
    </location>
</feature>
<feature type="domain" description="Tudor" evidence="6">
    <location>
        <begin position="396"/>
        <end position="455"/>
    </location>
</feature>
<feature type="region of interest" description="Disordered" evidence="5">
    <location>
        <begin position="1"/>
        <end position="124"/>
    </location>
</feature>
<feature type="region of interest" description="Disordered" evidence="5">
    <location>
        <begin position="215"/>
        <end position="284"/>
    </location>
</feature>
<dbReference type="PANTHER" id="PTHR12663:SF69">
    <property type="entry name" value="SISTER CHROMATID COHESION PROTEIN PDS5 HOMOLOG E"/>
    <property type="match status" value="1"/>
</dbReference>
<sequence>MEKSVAKSGSVKIPKKKRSLDLQSLYNSENSEEGQNETKTLKDCDPEDGKKKGRKNRKSLSLSSFKSEAKKSRKDCGNRVTMASGSSGRLTSGCESEAKNSTEDCGNSVTVRLGSSGKLTSGSKEFNDSYLTSLENENVLRIPKHPRSPVGPKKFKSDRVSKLSGLFNSVDRVVKINEKVKKAKDDGSPDDRLVNLVKNSADKVDSLKEKRETVVDEVKRRRNGGASSARHANQEDDLVIVNNVDTSSKKQRSNNRKRKDFAACGGGSGSKTKRAEPSAGRSVSGSVFIDLQDANDYDEENLEQNAARMLSSRFDPSCTGFPSNKESIVSRSTNGLSSVDYSARDLFSRESNSSTRLKSSSADPESVVLRPKKDHKGKNISRKRRHFYEILPKRLDAYWVLKRKIKVFWPLDKKWYPGVVDNYDPVRKLHCVKYDDGVEEWIDLQKEKFKLLLLRSEVSVKEKPEISSTGDKSVHKRKTDLLIDDDGCVDNIGDSEPIISWLARSGRTKALLNPLKKQKTMQMLLPMVSPISSDNTDNANKDAGFLERDRSKLKYDSGMPDSSVVGGRLDDSLVSAPISSQNRVYIRRRSDEEGERFFLWSIHDEGKLRLSVSAVGSKRFRYEICLSAVPFLEYSIGTWDLWLSHSVLIRQHGVIVTTSPAVILEMLFVDNIIGLRFFLFEGCLKQAIDFVSLILTVFNQPTEQWNDDVELPVTSISFRVSSVRDLRKRHVFEFYSFSKLKNSEWLYLDSKLLRHCLLIKQLPISECTYSNIKALECGSFQLSKPCVGLELFSVEGLKKKYVSGVPSMGVSRESCNLRMGQSIFRQAAKHGRLHPFALSFGAAPTFFLSLHLKMLIERNFACINLRDYDTLCSLGNPEDATQQIVEDRMQVESRSVNIENIHAERNFESVVTEAPSYELLSSYTVSDSKVAYKLQDLQNDKPTSSEATVCSKDLVKNKTVVNSLSPNFESNEQVLEQCFVLPLPCMSNSITCTSSNPSC</sequence>
<feature type="compositionally biased region" description="Basic and acidic residues" evidence="5">
    <location>
        <begin position="67"/>
        <end position="77"/>
    </location>
</feature>
<organism evidence="7 8">
    <name type="scientific">Forsythia ovata</name>
    <dbReference type="NCBI Taxonomy" id="205694"/>
    <lineage>
        <taxon>Eukaryota</taxon>
        <taxon>Viridiplantae</taxon>
        <taxon>Streptophyta</taxon>
        <taxon>Embryophyta</taxon>
        <taxon>Tracheophyta</taxon>
        <taxon>Spermatophyta</taxon>
        <taxon>Magnoliopsida</taxon>
        <taxon>eudicotyledons</taxon>
        <taxon>Gunneridae</taxon>
        <taxon>Pentapetalae</taxon>
        <taxon>asterids</taxon>
        <taxon>lamiids</taxon>
        <taxon>Lamiales</taxon>
        <taxon>Oleaceae</taxon>
        <taxon>Forsythieae</taxon>
        <taxon>Forsythia</taxon>
    </lineage>
</organism>
<name>A0ABD1WFN6_9LAMI</name>
<dbReference type="GO" id="GO:0007062">
    <property type="term" value="P:sister chromatid cohesion"/>
    <property type="evidence" value="ECO:0007669"/>
    <property type="project" value="UniProtKB-ARBA"/>
</dbReference>
<dbReference type="PANTHER" id="PTHR12663">
    <property type="entry name" value="ANDROGEN INDUCED INHIBITOR OF PROLIFERATION AS3 / PDS5-RELATED"/>
    <property type="match status" value="1"/>
</dbReference>
<evidence type="ECO:0000256" key="4">
    <source>
        <dbReference type="ARBA" id="ARBA00023242"/>
    </source>
</evidence>
<dbReference type="EMBL" id="JBFOLJ010000003">
    <property type="protein sequence ID" value="KAL2548372.1"/>
    <property type="molecule type" value="Genomic_DNA"/>
</dbReference>
<dbReference type="GO" id="GO:0006281">
    <property type="term" value="P:DNA repair"/>
    <property type="evidence" value="ECO:0007669"/>
    <property type="project" value="UniProtKB-KW"/>
</dbReference>
<evidence type="ECO:0000256" key="2">
    <source>
        <dbReference type="ARBA" id="ARBA00022763"/>
    </source>
</evidence>
<evidence type="ECO:0000256" key="3">
    <source>
        <dbReference type="ARBA" id="ARBA00023204"/>
    </source>
</evidence>
<evidence type="ECO:0000313" key="7">
    <source>
        <dbReference type="EMBL" id="KAL2548372.1"/>
    </source>
</evidence>
<dbReference type="GO" id="GO:0005634">
    <property type="term" value="C:nucleus"/>
    <property type="evidence" value="ECO:0007669"/>
    <property type="project" value="UniProtKB-SubCell"/>
</dbReference>
<dbReference type="Gene3D" id="2.30.30.140">
    <property type="match status" value="1"/>
</dbReference>
<dbReference type="SMART" id="SM00333">
    <property type="entry name" value="TUDOR"/>
    <property type="match status" value="1"/>
</dbReference>
<reference evidence="8" key="1">
    <citation type="submission" date="2024-07" db="EMBL/GenBank/DDBJ databases">
        <title>Two chromosome-level genome assemblies of Korean endemic species Abeliophyllum distichum and Forsythia ovata (Oleaceae).</title>
        <authorList>
            <person name="Jang H."/>
        </authorList>
    </citation>
    <scope>NUCLEOTIDE SEQUENCE [LARGE SCALE GENOMIC DNA]</scope>
</reference>
<dbReference type="CDD" id="cd20404">
    <property type="entry name" value="Tudor_Agenet_AtEML-like"/>
    <property type="match status" value="1"/>
</dbReference>
<gene>
    <name evidence="7" type="ORF">Fot_09902</name>
</gene>
<dbReference type="InterPro" id="IPR002999">
    <property type="entry name" value="Tudor"/>
</dbReference>
<comment type="subcellular location">
    <subcellularLocation>
        <location evidence="1">Nucleus</location>
    </subcellularLocation>
</comment>
<proteinExistence type="predicted"/>